<reference evidence="8" key="1">
    <citation type="submission" date="2022-07" db="EMBL/GenBank/DDBJ databases">
        <title>Genome Sequence of Agrocybe chaxingu.</title>
        <authorList>
            <person name="Buettner E."/>
        </authorList>
    </citation>
    <scope>NUCLEOTIDE SEQUENCE</scope>
    <source>
        <strain evidence="8">MP-N11</strain>
    </source>
</reference>
<dbReference type="Pfam" id="PF10341">
    <property type="entry name" value="TPP1"/>
    <property type="match status" value="1"/>
</dbReference>
<evidence type="ECO:0000256" key="2">
    <source>
        <dbReference type="ARBA" id="ARBA00004574"/>
    </source>
</evidence>
<evidence type="ECO:0000259" key="7">
    <source>
        <dbReference type="Pfam" id="PF10341"/>
    </source>
</evidence>
<feature type="region of interest" description="Disordered" evidence="6">
    <location>
        <begin position="188"/>
        <end position="214"/>
    </location>
</feature>
<dbReference type="Proteomes" id="UP001148786">
    <property type="component" value="Unassembled WGS sequence"/>
</dbReference>
<feature type="compositionally biased region" description="Acidic residues" evidence="6">
    <location>
        <begin position="256"/>
        <end position="268"/>
    </location>
</feature>
<keyword evidence="3" id="KW-0158">Chromosome</keyword>
<feature type="region of interest" description="Disordered" evidence="6">
    <location>
        <begin position="246"/>
        <end position="333"/>
    </location>
</feature>
<protein>
    <recommendedName>
        <fullName evidence="7">Shelterin complex subunit TPP1/Est3 domain-containing protein</fullName>
    </recommendedName>
</protein>
<dbReference type="InterPro" id="IPR019437">
    <property type="entry name" value="TPP1/Est3"/>
</dbReference>
<evidence type="ECO:0000256" key="1">
    <source>
        <dbReference type="ARBA" id="ARBA00004123"/>
    </source>
</evidence>
<evidence type="ECO:0000313" key="9">
    <source>
        <dbReference type="Proteomes" id="UP001148786"/>
    </source>
</evidence>
<gene>
    <name evidence="8" type="ORF">NLJ89_g11815</name>
</gene>
<evidence type="ECO:0000256" key="6">
    <source>
        <dbReference type="SAM" id="MobiDB-lite"/>
    </source>
</evidence>
<dbReference type="GO" id="GO:0005697">
    <property type="term" value="C:telomerase holoenzyme complex"/>
    <property type="evidence" value="ECO:0007669"/>
    <property type="project" value="InterPro"/>
</dbReference>
<organism evidence="8 9">
    <name type="scientific">Agrocybe chaxingu</name>
    <dbReference type="NCBI Taxonomy" id="84603"/>
    <lineage>
        <taxon>Eukaryota</taxon>
        <taxon>Fungi</taxon>
        <taxon>Dikarya</taxon>
        <taxon>Basidiomycota</taxon>
        <taxon>Agaricomycotina</taxon>
        <taxon>Agaricomycetes</taxon>
        <taxon>Agaricomycetidae</taxon>
        <taxon>Agaricales</taxon>
        <taxon>Agaricineae</taxon>
        <taxon>Strophariaceae</taxon>
        <taxon>Agrocybe</taxon>
    </lineage>
</organism>
<accession>A0A9W8MQU3</accession>
<dbReference type="OrthoDB" id="3144405at2759"/>
<evidence type="ECO:0000313" key="8">
    <source>
        <dbReference type="EMBL" id="KAJ3486383.1"/>
    </source>
</evidence>
<feature type="compositionally biased region" description="Polar residues" evidence="6">
    <location>
        <begin position="303"/>
        <end position="312"/>
    </location>
</feature>
<keyword evidence="4" id="KW-0779">Telomere</keyword>
<name>A0A9W8MQU3_9AGAR</name>
<feature type="compositionally biased region" description="Pro residues" evidence="6">
    <location>
        <begin position="199"/>
        <end position="210"/>
    </location>
</feature>
<comment type="caution">
    <text evidence="8">The sequence shown here is derived from an EMBL/GenBank/DDBJ whole genome shotgun (WGS) entry which is preliminary data.</text>
</comment>
<sequence length="363" mass="39641">MSDSLSPWLADYLIQSAEQHGANLSSIPLHSKKKKAQITEARALKVLTLVESLADRIMQFLSVGSENQDAFVWVRLSDKKYSIPARLWKETVAEYQRINGRITKDKGAILSIQNFKPMVMRIPMAGGSVTTNPSLALDCQTISLLGSAGEAVFGNPISITSIRELREWCEGLVQDGGAGNILKERKMQREGNAPGPSKLLPPMPTPPTPAPSLSRVQIGAPKVAQPPNRVKVTSIASYNARWQVVERNPALRAPPEEETPEKEDDNDVKEEPTGHPTPSSSRSSSPVTNWEHSPSIKDHESPTKAQPTSSDSIPAPTPAQRTRATVAIPETPEVTSSYLLGNETVEGEQSHVKFLALRLRRSV</sequence>
<evidence type="ECO:0000256" key="5">
    <source>
        <dbReference type="ARBA" id="ARBA00023242"/>
    </source>
</evidence>
<feature type="domain" description="Shelterin complex subunit TPP1/Est3" evidence="7">
    <location>
        <begin position="5"/>
        <end position="116"/>
    </location>
</feature>
<evidence type="ECO:0000256" key="3">
    <source>
        <dbReference type="ARBA" id="ARBA00022454"/>
    </source>
</evidence>
<comment type="subcellular location">
    <subcellularLocation>
        <location evidence="2">Chromosome</location>
        <location evidence="2">Telomere</location>
    </subcellularLocation>
    <subcellularLocation>
        <location evidence="1">Nucleus</location>
    </subcellularLocation>
</comment>
<dbReference type="AlphaFoldDB" id="A0A9W8MQU3"/>
<evidence type="ECO:0000256" key="4">
    <source>
        <dbReference type="ARBA" id="ARBA00022895"/>
    </source>
</evidence>
<dbReference type="GO" id="GO:0000781">
    <property type="term" value="C:chromosome, telomeric region"/>
    <property type="evidence" value="ECO:0007669"/>
    <property type="project" value="UniProtKB-SubCell"/>
</dbReference>
<proteinExistence type="predicted"/>
<dbReference type="EMBL" id="JANKHO010003072">
    <property type="protein sequence ID" value="KAJ3486383.1"/>
    <property type="molecule type" value="Genomic_DNA"/>
</dbReference>
<keyword evidence="5" id="KW-0539">Nucleus</keyword>
<keyword evidence="9" id="KW-1185">Reference proteome</keyword>
<dbReference type="GO" id="GO:0007004">
    <property type="term" value="P:telomere maintenance via telomerase"/>
    <property type="evidence" value="ECO:0007669"/>
    <property type="project" value="InterPro"/>
</dbReference>
<dbReference type="GO" id="GO:0042162">
    <property type="term" value="F:telomeric DNA binding"/>
    <property type="evidence" value="ECO:0007669"/>
    <property type="project" value="InterPro"/>
</dbReference>